<proteinExistence type="predicted"/>
<dbReference type="InterPro" id="IPR011004">
    <property type="entry name" value="Trimer_LpxA-like_sf"/>
</dbReference>
<dbReference type="EMBL" id="JARFPK010000094">
    <property type="protein sequence ID" value="MDF0591945.1"/>
    <property type="molecule type" value="Genomic_DNA"/>
</dbReference>
<dbReference type="Pfam" id="PF00132">
    <property type="entry name" value="Hexapep"/>
    <property type="match status" value="2"/>
</dbReference>
<evidence type="ECO:0000313" key="1">
    <source>
        <dbReference type="EMBL" id="MDF0591945.1"/>
    </source>
</evidence>
<keyword evidence="2" id="KW-1185">Reference proteome</keyword>
<comment type="caution">
    <text evidence="1">The sequence shown here is derived from an EMBL/GenBank/DDBJ whole genome shotgun (WGS) entry which is preliminary data.</text>
</comment>
<protein>
    <submittedName>
        <fullName evidence="1">DapH/DapD/GlmU-related protein</fullName>
    </submittedName>
</protein>
<dbReference type="InterPro" id="IPR050179">
    <property type="entry name" value="Trans_hexapeptide_repeat"/>
</dbReference>
<dbReference type="Proteomes" id="UP001220010">
    <property type="component" value="Unassembled WGS sequence"/>
</dbReference>
<dbReference type="PANTHER" id="PTHR43300">
    <property type="entry name" value="ACETYLTRANSFERASE"/>
    <property type="match status" value="1"/>
</dbReference>
<name>A0ABT5XB49_9EURY</name>
<organism evidence="1 2">
    <name type="scientific">Candidatus Methanocrinis natronophilus</name>
    <dbReference type="NCBI Taxonomy" id="3033396"/>
    <lineage>
        <taxon>Archaea</taxon>
        <taxon>Methanobacteriati</taxon>
        <taxon>Methanobacteriota</taxon>
        <taxon>Stenosarchaea group</taxon>
        <taxon>Methanomicrobia</taxon>
        <taxon>Methanotrichales</taxon>
        <taxon>Methanotrichaceae</taxon>
        <taxon>Methanocrinis</taxon>
    </lineage>
</organism>
<gene>
    <name evidence="1" type="ORF">P0O15_12330</name>
</gene>
<dbReference type="InterPro" id="IPR001451">
    <property type="entry name" value="Hexapep"/>
</dbReference>
<reference evidence="1 2" key="1">
    <citation type="submission" date="2023-03" db="EMBL/GenBank/DDBJ databases">
        <title>WGS of Methanotrichaceae archaeon Mx.</title>
        <authorList>
            <person name="Sorokin D.Y."/>
            <person name="Merkel A.Y."/>
        </authorList>
    </citation>
    <scope>NUCLEOTIDE SEQUENCE [LARGE SCALE GENOMIC DNA]</scope>
    <source>
        <strain evidence="1 2">Mx</strain>
    </source>
</reference>
<dbReference type="SUPFAM" id="SSF51161">
    <property type="entry name" value="Trimeric LpxA-like enzymes"/>
    <property type="match status" value="1"/>
</dbReference>
<dbReference type="Gene3D" id="2.160.10.10">
    <property type="entry name" value="Hexapeptide repeat proteins"/>
    <property type="match status" value="1"/>
</dbReference>
<sequence length="172" mass="18274">MSDPIIRGDVRLGKGCVIQENVIIGSEEGTVVIGDEAIIRSGTVIYPQVRIGDRFRTGHHVLIREKTTIGDHVLIGTNSVVDGSCTIGDRVSVQTGVYITTHTTLEDELFMGPCSVTTNDKYMVRGAELIGPVIRRGARIGANAVILPGVVVGEGAVVGNPGKSVIDRQSRI</sequence>
<evidence type="ECO:0000313" key="2">
    <source>
        <dbReference type="Proteomes" id="UP001220010"/>
    </source>
</evidence>
<dbReference type="RefSeq" id="WP_316967661.1">
    <property type="nucleotide sequence ID" value="NZ_JARFPK010000094.1"/>
</dbReference>
<accession>A0ABT5XB49</accession>